<sequence>MDLSHFFRYSLDEIPFVLLVLLIAFTLHEFAHAYTAYLFGDPTAKNLGRVTLNPRVHLDLIGTLLILIAGFGWAKPVPVNRAKFKHPRLMGIAVSFAGPLSNLVICFVGLLAVHTLSKFGLTSHMSNGVFEAVRMFLNFLITINMTLFLFNLIPLPPLDGYRILEDILPLHLRLKIKQYEQWAIYIFLLMVFIPPVARVTLGPIFSFGNVILFAMDSLLRRLFGM</sequence>
<evidence type="ECO:0000256" key="10">
    <source>
        <dbReference type="ARBA" id="ARBA00022989"/>
    </source>
</evidence>
<proteinExistence type="inferred from homology"/>
<dbReference type="CDD" id="cd06158">
    <property type="entry name" value="S2P-M50_like_1"/>
    <property type="match status" value="1"/>
</dbReference>
<comment type="cofactor">
    <cofactor evidence="1">
        <name>Zn(2+)</name>
        <dbReference type="ChEBI" id="CHEBI:29105"/>
    </cofactor>
</comment>
<evidence type="ECO:0000256" key="2">
    <source>
        <dbReference type="ARBA" id="ARBA00004651"/>
    </source>
</evidence>
<dbReference type="GO" id="GO:0006508">
    <property type="term" value="P:proteolysis"/>
    <property type="evidence" value="ECO:0007669"/>
    <property type="project" value="UniProtKB-KW"/>
</dbReference>
<evidence type="ECO:0000256" key="9">
    <source>
        <dbReference type="ARBA" id="ARBA00022833"/>
    </source>
</evidence>
<evidence type="ECO:0000256" key="7">
    <source>
        <dbReference type="ARBA" id="ARBA00022723"/>
    </source>
</evidence>
<dbReference type="GO" id="GO:0008237">
    <property type="term" value="F:metallopeptidase activity"/>
    <property type="evidence" value="ECO:0007669"/>
    <property type="project" value="UniProtKB-KW"/>
</dbReference>
<keyword evidence="12 13" id="KW-0472">Membrane</keyword>
<evidence type="ECO:0000256" key="6">
    <source>
        <dbReference type="ARBA" id="ARBA00022692"/>
    </source>
</evidence>
<evidence type="ECO:0000313" key="16">
    <source>
        <dbReference type="Proteomes" id="UP000293142"/>
    </source>
</evidence>
<dbReference type="InterPro" id="IPR052348">
    <property type="entry name" value="Metallopeptidase_M50B"/>
</dbReference>
<dbReference type="RefSeq" id="WP_131017928.1">
    <property type="nucleotide sequence ID" value="NZ_SIRE01000032.1"/>
</dbReference>
<keyword evidence="8" id="KW-0378">Hydrolase</keyword>
<keyword evidence="10 13" id="KW-1133">Transmembrane helix</keyword>
<feature type="transmembrane region" description="Helical" evidence="13">
    <location>
        <begin position="57"/>
        <end position="77"/>
    </location>
</feature>
<dbReference type="GO" id="GO:0005886">
    <property type="term" value="C:plasma membrane"/>
    <property type="evidence" value="ECO:0007669"/>
    <property type="project" value="UniProtKB-SubCell"/>
</dbReference>
<keyword evidence="4" id="KW-1003">Cell membrane</keyword>
<reference evidence="15 16" key="1">
    <citation type="submission" date="2019-02" db="EMBL/GenBank/DDBJ databases">
        <title>Paenibacillus sp. nov., isolated from surface-sterilized tissue of Thalictrum simplex L.</title>
        <authorList>
            <person name="Tuo L."/>
        </authorList>
    </citation>
    <scope>NUCLEOTIDE SEQUENCE [LARGE SCALE GENOMIC DNA]</scope>
    <source>
        <strain evidence="15 16">N2SHLJ1</strain>
    </source>
</reference>
<dbReference type="EMBL" id="SIRE01000032">
    <property type="protein sequence ID" value="TBL70409.1"/>
    <property type="molecule type" value="Genomic_DNA"/>
</dbReference>
<feature type="transmembrane region" description="Helical" evidence="13">
    <location>
        <begin position="179"/>
        <end position="197"/>
    </location>
</feature>
<dbReference type="InterPro" id="IPR008915">
    <property type="entry name" value="Peptidase_M50"/>
</dbReference>
<evidence type="ECO:0000256" key="1">
    <source>
        <dbReference type="ARBA" id="ARBA00001947"/>
    </source>
</evidence>
<evidence type="ECO:0000313" key="15">
    <source>
        <dbReference type="EMBL" id="TBL70409.1"/>
    </source>
</evidence>
<evidence type="ECO:0000256" key="13">
    <source>
        <dbReference type="SAM" id="Phobius"/>
    </source>
</evidence>
<keyword evidence="7" id="KW-0479">Metal-binding</keyword>
<feature type="transmembrane region" description="Helical" evidence="13">
    <location>
        <begin position="136"/>
        <end position="158"/>
    </location>
</feature>
<dbReference type="PANTHER" id="PTHR35864:SF1">
    <property type="entry name" value="ZINC METALLOPROTEASE YWHC-RELATED"/>
    <property type="match status" value="1"/>
</dbReference>
<keyword evidence="5 15" id="KW-0645">Protease</keyword>
<evidence type="ECO:0000256" key="8">
    <source>
        <dbReference type="ARBA" id="ARBA00022801"/>
    </source>
</evidence>
<keyword evidence="16" id="KW-1185">Reference proteome</keyword>
<keyword evidence="11" id="KW-0482">Metalloprotease</keyword>
<dbReference type="InterPro" id="IPR044537">
    <property type="entry name" value="Rip2-like"/>
</dbReference>
<evidence type="ECO:0000256" key="3">
    <source>
        <dbReference type="ARBA" id="ARBA00007931"/>
    </source>
</evidence>
<evidence type="ECO:0000256" key="12">
    <source>
        <dbReference type="ARBA" id="ARBA00023136"/>
    </source>
</evidence>
<dbReference type="Pfam" id="PF02163">
    <property type="entry name" value="Peptidase_M50"/>
    <property type="match status" value="1"/>
</dbReference>
<comment type="similarity">
    <text evidence="3">Belongs to the peptidase M50B family.</text>
</comment>
<comment type="subcellular location">
    <subcellularLocation>
        <location evidence="2">Cell membrane</location>
        <topology evidence="2">Multi-pass membrane protein</topology>
    </subcellularLocation>
</comment>
<dbReference type="GO" id="GO:0046872">
    <property type="term" value="F:metal ion binding"/>
    <property type="evidence" value="ECO:0007669"/>
    <property type="project" value="UniProtKB-KW"/>
</dbReference>
<evidence type="ECO:0000259" key="14">
    <source>
        <dbReference type="Pfam" id="PF02163"/>
    </source>
</evidence>
<name>A0A4Q9DGP0_9BACL</name>
<accession>A0A4Q9DGP0</accession>
<dbReference type="OrthoDB" id="9800627at2"/>
<comment type="caution">
    <text evidence="15">The sequence shown here is derived from an EMBL/GenBank/DDBJ whole genome shotgun (WGS) entry which is preliminary data.</text>
</comment>
<dbReference type="AlphaFoldDB" id="A0A4Q9DGP0"/>
<dbReference type="PANTHER" id="PTHR35864">
    <property type="entry name" value="ZINC METALLOPROTEASE MJ0611-RELATED"/>
    <property type="match status" value="1"/>
</dbReference>
<evidence type="ECO:0000256" key="5">
    <source>
        <dbReference type="ARBA" id="ARBA00022670"/>
    </source>
</evidence>
<evidence type="ECO:0000256" key="4">
    <source>
        <dbReference type="ARBA" id="ARBA00022475"/>
    </source>
</evidence>
<feature type="transmembrane region" description="Helical" evidence="13">
    <location>
        <begin position="89"/>
        <end position="116"/>
    </location>
</feature>
<keyword evidence="9" id="KW-0862">Zinc</keyword>
<feature type="domain" description="Peptidase M50" evidence="14">
    <location>
        <begin position="17"/>
        <end position="192"/>
    </location>
</feature>
<protein>
    <submittedName>
        <fullName evidence="15">Site-2 protease family protein</fullName>
    </submittedName>
</protein>
<dbReference type="Proteomes" id="UP000293142">
    <property type="component" value="Unassembled WGS sequence"/>
</dbReference>
<gene>
    <name evidence="15" type="ORF">EYB31_33375</name>
</gene>
<evidence type="ECO:0000256" key="11">
    <source>
        <dbReference type="ARBA" id="ARBA00023049"/>
    </source>
</evidence>
<keyword evidence="6 13" id="KW-0812">Transmembrane</keyword>
<organism evidence="15 16">
    <name type="scientific">Paenibacillus thalictri</name>
    <dbReference type="NCBI Taxonomy" id="2527873"/>
    <lineage>
        <taxon>Bacteria</taxon>
        <taxon>Bacillati</taxon>
        <taxon>Bacillota</taxon>
        <taxon>Bacilli</taxon>
        <taxon>Bacillales</taxon>
        <taxon>Paenibacillaceae</taxon>
        <taxon>Paenibacillus</taxon>
    </lineage>
</organism>